<dbReference type="Proteomes" id="UP000008281">
    <property type="component" value="Unassembled WGS sequence"/>
</dbReference>
<feature type="compositionally biased region" description="Low complexity" evidence="1">
    <location>
        <begin position="386"/>
        <end position="397"/>
    </location>
</feature>
<feature type="region of interest" description="Disordered" evidence="1">
    <location>
        <begin position="376"/>
        <end position="411"/>
    </location>
</feature>
<sequence length="833" mass="95404">MQRHNPNPLCPSQAMADVLAVPLDILEKPAELARYSERLPILDEFDLDHLQDPRLSGNLLWFLRTGDLPHPELLFKEASAREPYLLDDPRLKSWVISMMRGCYSNVINTAKAFASTRCSACGSSFFGIALEDHSEDRCGFVKFLPRQHWLEFCVANSYSFCGYCNSRSTSHTRCPSMRPCKSCRQNVGHQHFHGVCDLNLSPLQFKDRVKKLRIRRGRRIRWLVDRGLLAFPLPNDFIPSVIQSQADRVIREGQLIRGTGPLLHPEADELDWIPPYVYRWRQFPGLVNRELDHDKQLRHQDFFDHEAEWFMILENRAREIYHDIRQGDRVPFIMKHAFLIRAPRFPIEIYSPGNEPAVEVLAIEPPIEVPLEQDNREERELQGQAPPAGSTRSSPRSSPRRDSENSSEYSEVDHDIVERYVVNAHNNPPVNHDPFLTESILHVRPEGALLDRIREHMHRYDVIEYDAIWTLEDGSETADWESHREETLRSLILPEIRYSVRNKPGDKFSFGVAKPVIEALSTLTAPDSRDALLGRIETWQLVMTGGWDSTPITESVTTNMLLTYYAHLVDLGAALVGSPRSFTCLVTTVFGFPYNNVCLLIPSYHIFRIPAVVEAVRRWMRAPALSFAVQNAPRDQFPYNVELRAPGQDGAEEEVDPEGEREIARVIYTLDVARIGTHFRENLPTLDIIDILLSNECPGPKNLVIRRIRTIQDTITAANEETESLDNYTAEDLDAYCAFWTAILHALRVFVESGASTSARLSECTMELIHGGETAFELAFPTMRAFHSEALGWWLLWVEKTLVPQLKRVSGLQCSCTFHERQPRNQEDQPEQD</sequence>
<accession>E3MU86</accession>
<gene>
    <name evidence="2" type="ORF">CRE_21845</name>
</gene>
<dbReference type="EMBL" id="DS268479">
    <property type="protein sequence ID" value="EFP09662.1"/>
    <property type="molecule type" value="Genomic_DNA"/>
</dbReference>
<name>E3MU86_CAERE</name>
<evidence type="ECO:0000313" key="3">
    <source>
        <dbReference type="Proteomes" id="UP000008281"/>
    </source>
</evidence>
<evidence type="ECO:0000256" key="1">
    <source>
        <dbReference type="SAM" id="MobiDB-lite"/>
    </source>
</evidence>
<protein>
    <submittedName>
        <fullName evidence="2">Uncharacterized protein</fullName>
    </submittedName>
</protein>
<dbReference type="AlphaFoldDB" id="E3MU86"/>
<dbReference type="HOGENOM" id="CLU_369721_0_0_1"/>
<dbReference type="OMA" id="GTHFREN"/>
<dbReference type="InParanoid" id="E3MU86"/>
<organism evidence="3">
    <name type="scientific">Caenorhabditis remanei</name>
    <name type="common">Caenorhabditis vulgaris</name>
    <dbReference type="NCBI Taxonomy" id="31234"/>
    <lineage>
        <taxon>Eukaryota</taxon>
        <taxon>Metazoa</taxon>
        <taxon>Ecdysozoa</taxon>
        <taxon>Nematoda</taxon>
        <taxon>Chromadorea</taxon>
        <taxon>Rhabditida</taxon>
        <taxon>Rhabditina</taxon>
        <taxon>Rhabditomorpha</taxon>
        <taxon>Rhabditoidea</taxon>
        <taxon>Rhabditidae</taxon>
        <taxon>Peloderinae</taxon>
        <taxon>Caenorhabditis</taxon>
    </lineage>
</organism>
<keyword evidence="3" id="KW-1185">Reference proteome</keyword>
<dbReference type="eggNOG" id="ENOG502TJFR">
    <property type="taxonomic scope" value="Eukaryota"/>
</dbReference>
<reference evidence="2" key="1">
    <citation type="submission" date="2007-07" db="EMBL/GenBank/DDBJ databases">
        <title>PCAP assembly of the Caenorhabditis remanei genome.</title>
        <authorList>
            <consortium name="The Caenorhabditis remanei Sequencing Consortium"/>
            <person name="Wilson R.K."/>
        </authorList>
    </citation>
    <scope>NUCLEOTIDE SEQUENCE [LARGE SCALE GENOMIC DNA]</scope>
    <source>
        <strain evidence="2">PB4641</strain>
    </source>
</reference>
<proteinExistence type="predicted"/>
<evidence type="ECO:0000313" key="2">
    <source>
        <dbReference type="EMBL" id="EFP09662.1"/>
    </source>
</evidence>